<keyword evidence="3" id="KW-1185">Reference proteome</keyword>
<reference evidence="2 3" key="1">
    <citation type="journal article" date="2015" name="Genome Announc.">
        <title>Draft Genome Sequence of Mycobacterium obuense Strain UC1, Isolated from Patient Sputum.</title>
        <authorList>
            <person name="Greninger A.L."/>
            <person name="Cunningham G."/>
            <person name="Hsu E.D."/>
            <person name="Yu J.M."/>
            <person name="Chiu C.Y."/>
            <person name="Miller S."/>
        </authorList>
    </citation>
    <scope>NUCLEOTIDE SEQUENCE [LARGE SCALE GENOMIC DNA]</scope>
    <source>
        <strain evidence="2 3">UC1</strain>
    </source>
</reference>
<gene>
    <name evidence="2" type="ORF">WN67_32600</name>
</gene>
<keyword evidence="1" id="KW-1133">Transmembrane helix</keyword>
<keyword evidence="1" id="KW-0472">Membrane</keyword>
<dbReference type="Proteomes" id="UP000034150">
    <property type="component" value="Unassembled WGS sequence"/>
</dbReference>
<accession>A0A0M2WBU9</accession>
<comment type="caution">
    <text evidence="2">The sequence shown here is derived from an EMBL/GenBank/DDBJ whole genome shotgun (WGS) entry which is preliminary data.</text>
</comment>
<feature type="transmembrane region" description="Helical" evidence="1">
    <location>
        <begin position="66"/>
        <end position="86"/>
    </location>
</feature>
<dbReference type="OrthoDB" id="4629233at2"/>
<dbReference type="GO" id="GO:0016740">
    <property type="term" value="F:transferase activity"/>
    <property type="evidence" value="ECO:0007669"/>
    <property type="project" value="UniProtKB-KW"/>
</dbReference>
<feature type="transmembrane region" description="Helical" evidence="1">
    <location>
        <begin position="32"/>
        <end position="54"/>
    </location>
</feature>
<evidence type="ECO:0000313" key="2">
    <source>
        <dbReference type="EMBL" id="KKO60727.1"/>
    </source>
</evidence>
<dbReference type="RefSeq" id="WP_046676688.1">
    <property type="nucleotide sequence ID" value="NZ_CALTXN010000039.1"/>
</dbReference>
<protein>
    <submittedName>
        <fullName evidence="2">Glycosyl transferase family 39</fullName>
    </submittedName>
</protein>
<evidence type="ECO:0000256" key="1">
    <source>
        <dbReference type="SAM" id="Phobius"/>
    </source>
</evidence>
<dbReference type="AlphaFoldDB" id="A0A0M2WBU9"/>
<dbReference type="PATRIC" id="fig|1807.13.peg.5566"/>
<organism evidence="2 3">
    <name type="scientific">Mycolicibacterium obuense</name>
    <dbReference type="NCBI Taxonomy" id="1807"/>
    <lineage>
        <taxon>Bacteria</taxon>
        <taxon>Bacillati</taxon>
        <taxon>Actinomycetota</taxon>
        <taxon>Actinomycetes</taxon>
        <taxon>Mycobacteriales</taxon>
        <taxon>Mycobacteriaceae</taxon>
        <taxon>Mycolicibacterium</taxon>
    </lineage>
</organism>
<proteinExistence type="predicted"/>
<dbReference type="EMBL" id="LAUZ02000110">
    <property type="protein sequence ID" value="KKO60727.1"/>
    <property type="molecule type" value="Genomic_DNA"/>
</dbReference>
<name>A0A0M2WBU9_9MYCO</name>
<keyword evidence="2" id="KW-0808">Transferase</keyword>
<sequence length="105" mass="10387">MTHLPEATAALAGLPANTRILAVADLVQGTQGLYTMGVAILAILFLIAGGARGLAAFGGGRIGTAIGWVAAGIVCAVVIGSAYAIYVSTKQTVDSHTGVTTGQFG</sequence>
<keyword evidence="1" id="KW-0812">Transmembrane</keyword>
<evidence type="ECO:0000313" key="3">
    <source>
        <dbReference type="Proteomes" id="UP000034150"/>
    </source>
</evidence>